<sequence length="155" mass="16550">MLEIDCLNVTKEDTIGCGQLGAAFIECFKKATVEKCTDMPKEKCEKHVQMGGNYTKCTWEYSATQAWLMKNLVDAVDVATVCGLSGISGPSITDVLTGVCNLVNVAGKGMVEQVNQKWQNVVKANPGKSIIVTTSVTVPASGEPGPLVIDIEPKK</sequence>
<gene>
    <name evidence="1" type="ORF">HT134_17525</name>
</gene>
<accession>A0A7Y6MBP8</accession>
<evidence type="ECO:0000313" key="1">
    <source>
        <dbReference type="EMBL" id="NUW41927.1"/>
    </source>
</evidence>
<reference evidence="1 2" key="1">
    <citation type="submission" date="2020-06" db="EMBL/GenBank/DDBJ databases">
        <authorList>
            <person name="Chanama M."/>
        </authorList>
    </citation>
    <scope>NUCLEOTIDE SEQUENCE [LARGE SCALE GENOMIC DNA]</scope>
    <source>
        <strain evidence="1 2">TBRC6557</strain>
    </source>
</reference>
<evidence type="ECO:0000313" key="2">
    <source>
        <dbReference type="Proteomes" id="UP000546126"/>
    </source>
</evidence>
<organism evidence="1 2">
    <name type="scientific">Nonomuraea rhodomycinica</name>
    <dbReference type="NCBI Taxonomy" id="1712872"/>
    <lineage>
        <taxon>Bacteria</taxon>
        <taxon>Bacillati</taxon>
        <taxon>Actinomycetota</taxon>
        <taxon>Actinomycetes</taxon>
        <taxon>Streptosporangiales</taxon>
        <taxon>Streptosporangiaceae</taxon>
        <taxon>Nonomuraea</taxon>
    </lineage>
</organism>
<protein>
    <submittedName>
        <fullName evidence="1">Uncharacterized protein</fullName>
    </submittedName>
</protein>
<dbReference type="EMBL" id="JABWGO010000003">
    <property type="protein sequence ID" value="NUW41927.1"/>
    <property type="molecule type" value="Genomic_DNA"/>
</dbReference>
<comment type="caution">
    <text evidence="1">The sequence shown here is derived from an EMBL/GenBank/DDBJ whole genome shotgun (WGS) entry which is preliminary data.</text>
</comment>
<dbReference type="Proteomes" id="UP000546126">
    <property type="component" value="Unassembled WGS sequence"/>
</dbReference>
<proteinExistence type="predicted"/>
<dbReference type="AlphaFoldDB" id="A0A7Y6MBP8"/>
<keyword evidence="2" id="KW-1185">Reference proteome</keyword>
<dbReference type="RefSeq" id="WP_175601436.1">
    <property type="nucleotide sequence ID" value="NZ_JABWGO010000003.1"/>
</dbReference>
<name>A0A7Y6MBP8_9ACTN</name>